<dbReference type="Pfam" id="PF01433">
    <property type="entry name" value="Peptidase_M1"/>
    <property type="match status" value="2"/>
</dbReference>
<evidence type="ECO:0000256" key="6">
    <source>
        <dbReference type="ARBA" id="ARBA00022475"/>
    </source>
</evidence>
<dbReference type="GO" id="GO:0043171">
    <property type="term" value="P:peptide catabolic process"/>
    <property type="evidence" value="ECO:0007669"/>
    <property type="project" value="TreeGrafter"/>
</dbReference>
<evidence type="ECO:0000256" key="21">
    <source>
        <dbReference type="RuleBase" id="RU364040"/>
    </source>
</evidence>
<evidence type="ECO:0000313" key="27">
    <source>
        <dbReference type="Proteomes" id="UP000014760"/>
    </source>
</evidence>
<keyword evidence="15 21" id="KW-0482">Metalloprotease</keyword>
<comment type="cofactor">
    <cofactor evidence="20 21">
        <name>Zn(2+)</name>
        <dbReference type="ChEBI" id="CHEBI:29105"/>
    </cofactor>
    <text evidence="20 21">Binds 1 zinc ion per subunit.</text>
</comment>
<evidence type="ECO:0000259" key="22">
    <source>
        <dbReference type="Pfam" id="PF01433"/>
    </source>
</evidence>
<evidence type="ECO:0000259" key="24">
    <source>
        <dbReference type="Pfam" id="PF17900"/>
    </source>
</evidence>
<dbReference type="OrthoDB" id="10031169at2759"/>
<dbReference type="CDD" id="cd09601">
    <property type="entry name" value="M1_APN-Q_like"/>
    <property type="match status" value="1"/>
</dbReference>
<dbReference type="SUPFAM" id="SSF63737">
    <property type="entry name" value="Leukotriene A4 hydrolase N-terminal domain"/>
    <property type="match status" value="1"/>
</dbReference>
<dbReference type="Gene3D" id="2.60.40.1730">
    <property type="entry name" value="tricorn interacting facor f3 domain"/>
    <property type="match status" value="1"/>
</dbReference>
<keyword evidence="16" id="KW-0472">Membrane</keyword>
<dbReference type="GO" id="GO:0005615">
    <property type="term" value="C:extracellular space"/>
    <property type="evidence" value="ECO:0007669"/>
    <property type="project" value="TreeGrafter"/>
</dbReference>
<dbReference type="GO" id="GO:0008270">
    <property type="term" value="F:zinc ion binding"/>
    <property type="evidence" value="ECO:0007669"/>
    <property type="project" value="UniProtKB-UniRule"/>
</dbReference>
<evidence type="ECO:0000256" key="19">
    <source>
        <dbReference type="PIRSR" id="PIRSR634016-1"/>
    </source>
</evidence>
<keyword evidence="8" id="KW-0812">Transmembrane</keyword>
<feature type="domain" description="ERAP1-like C-terminal" evidence="23">
    <location>
        <begin position="557"/>
        <end position="793"/>
    </location>
</feature>
<organism evidence="25">
    <name type="scientific">Capitella teleta</name>
    <name type="common">Polychaete worm</name>
    <dbReference type="NCBI Taxonomy" id="283909"/>
    <lineage>
        <taxon>Eukaryota</taxon>
        <taxon>Metazoa</taxon>
        <taxon>Spiralia</taxon>
        <taxon>Lophotrochozoa</taxon>
        <taxon>Annelida</taxon>
        <taxon>Polychaeta</taxon>
        <taxon>Sedentaria</taxon>
        <taxon>Scolecida</taxon>
        <taxon>Capitellidae</taxon>
        <taxon>Capitella</taxon>
    </lineage>
</organism>
<comment type="catalytic activity">
    <reaction evidence="1">
        <text>Release of N-terminal glutamate (and to a lesser extent aspartate) from a peptide.</text>
        <dbReference type="EC" id="3.4.11.7"/>
    </reaction>
</comment>
<dbReference type="OMA" id="VQVWEAS"/>
<dbReference type="SUPFAM" id="SSF55486">
    <property type="entry name" value="Metalloproteases ('zincins'), catalytic domain"/>
    <property type="match status" value="1"/>
</dbReference>
<dbReference type="InterPro" id="IPR014782">
    <property type="entry name" value="Peptidase_M1_dom"/>
</dbReference>
<evidence type="ECO:0000259" key="23">
    <source>
        <dbReference type="Pfam" id="PF11838"/>
    </source>
</evidence>
<dbReference type="GO" id="GO:0006508">
    <property type="term" value="P:proteolysis"/>
    <property type="evidence" value="ECO:0007669"/>
    <property type="project" value="UniProtKB-KW"/>
</dbReference>
<evidence type="ECO:0000256" key="10">
    <source>
        <dbReference type="ARBA" id="ARBA00022801"/>
    </source>
</evidence>
<keyword evidence="18" id="KW-0325">Glycoprotein</keyword>
<keyword evidence="5 21" id="KW-0031">Aminopeptidase</keyword>
<comment type="similarity">
    <text evidence="3 21">Belongs to the peptidase M1 family.</text>
</comment>
<evidence type="ECO:0000256" key="5">
    <source>
        <dbReference type="ARBA" id="ARBA00022438"/>
    </source>
</evidence>
<keyword evidence="11 20" id="KW-0862">Zinc</keyword>
<feature type="binding site" evidence="20">
    <location>
        <position position="347"/>
    </location>
    <ligand>
        <name>Zn(2+)</name>
        <dbReference type="ChEBI" id="CHEBI:29105"/>
        <note>catalytic</note>
    </ligand>
</feature>
<evidence type="ECO:0000256" key="17">
    <source>
        <dbReference type="ARBA" id="ARBA00023157"/>
    </source>
</evidence>
<evidence type="ECO:0000256" key="16">
    <source>
        <dbReference type="ARBA" id="ARBA00023136"/>
    </source>
</evidence>
<reference evidence="25 27" key="2">
    <citation type="journal article" date="2013" name="Nature">
        <title>Insights into bilaterian evolution from three spiralian genomes.</title>
        <authorList>
            <person name="Simakov O."/>
            <person name="Marletaz F."/>
            <person name="Cho S.J."/>
            <person name="Edsinger-Gonzales E."/>
            <person name="Havlak P."/>
            <person name="Hellsten U."/>
            <person name="Kuo D.H."/>
            <person name="Larsson T."/>
            <person name="Lv J."/>
            <person name="Arendt D."/>
            <person name="Savage R."/>
            <person name="Osoegawa K."/>
            <person name="de Jong P."/>
            <person name="Grimwood J."/>
            <person name="Chapman J.A."/>
            <person name="Shapiro H."/>
            <person name="Aerts A."/>
            <person name="Otillar R.P."/>
            <person name="Terry A.Y."/>
            <person name="Boore J.L."/>
            <person name="Grigoriev I.V."/>
            <person name="Lindberg D.R."/>
            <person name="Seaver E.C."/>
            <person name="Weisblat D.A."/>
            <person name="Putnam N.H."/>
            <person name="Rokhsar D.S."/>
        </authorList>
    </citation>
    <scope>NUCLEOTIDE SEQUENCE</scope>
    <source>
        <strain evidence="25 27">I ESC-2004</strain>
    </source>
</reference>
<dbReference type="EMBL" id="AMQN01005036">
    <property type="status" value="NOT_ANNOTATED_CDS"/>
    <property type="molecule type" value="Genomic_DNA"/>
</dbReference>
<dbReference type="Gene3D" id="1.10.390.10">
    <property type="entry name" value="Neutral Protease Domain 2"/>
    <property type="match status" value="2"/>
</dbReference>
<dbReference type="PANTHER" id="PTHR11533">
    <property type="entry name" value="PROTEASE M1 ZINC METALLOPROTEASE"/>
    <property type="match status" value="1"/>
</dbReference>
<dbReference type="Pfam" id="PF11838">
    <property type="entry name" value="ERAP1_C"/>
    <property type="match status" value="1"/>
</dbReference>
<dbReference type="InterPro" id="IPR001930">
    <property type="entry name" value="Peptidase_M1"/>
</dbReference>
<evidence type="ECO:0000313" key="26">
    <source>
        <dbReference type="EnsemblMetazoa" id="CapteP195493"/>
    </source>
</evidence>
<evidence type="ECO:0000256" key="11">
    <source>
        <dbReference type="ARBA" id="ARBA00022833"/>
    </source>
</evidence>
<feature type="binding site" evidence="20">
    <location>
        <position position="370"/>
    </location>
    <ligand>
        <name>Zn(2+)</name>
        <dbReference type="ChEBI" id="CHEBI:29105"/>
        <note>catalytic</note>
    </ligand>
</feature>
<evidence type="ECO:0000256" key="3">
    <source>
        <dbReference type="ARBA" id="ARBA00010136"/>
    </source>
</evidence>
<evidence type="ECO:0000256" key="20">
    <source>
        <dbReference type="PIRSR" id="PIRSR634016-3"/>
    </source>
</evidence>
<evidence type="ECO:0000256" key="7">
    <source>
        <dbReference type="ARBA" id="ARBA00022670"/>
    </source>
</evidence>
<keyword evidence="17" id="KW-1015">Disulfide bond</keyword>
<feature type="domain" description="Peptidase M1 membrane alanine aminopeptidase" evidence="22">
    <location>
        <begin position="277"/>
        <end position="379"/>
    </location>
</feature>
<proteinExistence type="inferred from homology"/>
<feature type="binding site" evidence="20">
    <location>
        <position position="351"/>
    </location>
    <ligand>
        <name>Zn(2+)</name>
        <dbReference type="ChEBI" id="CHEBI:29105"/>
        <note>catalytic</note>
    </ligand>
</feature>
<dbReference type="HOGENOM" id="CLU_003705_0_1_1"/>
<dbReference type="GO" id="GO:0004230">
    <property type="term" value="F:glutamyl aminopeptidase activity"/>
    <property type="evidence" value="ECO:0007669"/>
    <property type="project" value="UniProtKB-EC"/>
</dbReference>
<gene>
    <name evidence="25" type="ORF">CAPTEDRAFT_195493</name>
</gene>
<dbReference type="InterPro" id="IPR042097">
    <property type="entry name" value="Aminopeptidase_N-like_N_sf"/>
</dbReference>
<comment type="subunit">
    <text evidence="4">Homodimer; disulfide-linked.</text>
</comment>
<evidence type="ECO:0000256" key="2">
    <source>
        <dbReference type="ARBA" id="ARBA00004401"/>
    </source>
</evidence>
<dbReference type="Gene3D" id="2.60.40.1910">
    <property type="match status" value="1"/>
</dbReference>
<dbReference type="InterPro" id="IPR050344">
    <property type="entry name" value="Peptidase_M1_aminopeptidases"/>
</dbReference>
<dbReference type="GO" id="GO:0042277">
    <property type="term" value="F:peptide binding"/>
    <property type="evidence" value="ECO:0007669"/>
    <property type="project" value="TreeGrafter"/>
</dbReference>
<evidence type="ECO:0000256" key="15">
    <source>
        <dbReference type="ARBA" id="ARBA00023049"/>
    </source>
</evidence>
<dbReference type="EnsemblMetazoa" id="CapteT195493">
    <property type="protein sequence ID" value="CapteP195493"/>
    <property type="gene ID" value="CapteG195493"/>
</dbReference>
<keyword evidence="27" id="KW-1185">Reference proteome</keyword>
<dbReference type="PRINTS" id="PR00756">
    <property type="entry name" value="ALADIPTASE"/>
</dbReference>
<keyword evidence="14" id="KW-1133">Transmembrane helix</keyword>
<dbReference type="PANTHER" id="PTHR11533:SF276">
    <property type="entry name" value="GLUTAMYL AMINOPEPTIDASE"/>
    <property type="match status" value="1"/>
</dbReference>
<dbReference type="Proteomes" id="UP000014760">
    <property type="component" value="Unassembled WGS sequence"/>
</dbReference>
<keyword evidence="7 21" id="KW-0645">Protease</keyword>
<dbReference type="InterPro" id="IPR027268">
    <property type="entry name" value="Peptidase_M4/M1_CTD_sf"/>
</dbReference>
<keyword evidence="9 20" id="KW-0479">Metal-binding</keyword>
<dbReference type="GO" id="GO:0070006">
    <property type="term" value="F:metalloaminopeptidase activity"/>
    <property type="evidence" value="ECO:0007669"/>
    <property type="project" value="TreeGrafter"/>
</dbReference>
<evidence type="ECO:0000256" key="13">
    <source>
        <dbReference type="ARBA" id="ARBA00022968"/>
    </source>
</evidence>
<evidence type="ECO:0000256" key="12">
    <source>
        <dbReference type="ARBA" id="ARBA00022837"/>
    </source>
</evidence>
<keyword evidence="6" id="KW-1003">Cell membrane</keyword>
<reference evidence="26" key="3">
    <citation type="submission" date="2015-06" db="UniProtKB">
        <authorList>
            <consortium name="EnsemblMetazoa"/>
        </authorList>
    </citation>
    <scope>IDENTIFICATION</scope>
</reference>
<dbReference type="Gene3D" id="1.25.50.20">
    <property type="match status" value="1"/>
</dbReference>
<dbReference type="EC" id="3.4.11.-" evidence="21"/>
<feature type="domain" description="Peptidase M1 membrane alanine aminopeptidase" evidence="22">
    <location>
        <begin position="390"/>
        <end position="441"/>
    </location>
</feature>
<comment type="subcellular location">
    <subcellularLocation>
        <location evidence="2">Cell membrane</location>
        <topology evidence="2">Single-pass type II membrane protein</topology>
    </subcellularLocation>
</comment>
<evidence type="ECO:0000256" key="9">
    <source>
        <dbReference type="ARBA" id="ARBA00022723"/>
    </source>
</evidence>
<dbReference type="InterPro" id="IPR045357">
    <property type="entry name" value="Aminopeptidase_N-like_N"/>
</dbReference>
<dbReference type="Pfam" id="PF17900">
    <property type="entry name" value="Peptidase_M1_N"/>
    <property type="match status" value="1"/>
</dbReference>
<feature type="domain" description="Aminopeptidase N-like N-terminal" evidence="24">
    <location>
        <begin position="33"/>
        <end position="240"/>
    </location>
</feature>
<protein>
    <recommendedName>
        <fullName evidence="21">Aminopeptidase</fullName>
        <ecNumber evidence="21">3.4.11.-</ecNumber>
    </recommendedName>
</protein>
<keyword evidence="13" id="KW-0735">Signal-anchor</keyword>
<dbReference type="AlphaFoldDB" id="R7V4N6"/>
<name>R7V4N6_CAPTE</name>
<dbReference type="InterPro" id="IPR034016">
    <property type="entry name" value="M1_APN-typ"/>
</dbReference>
<evidence type="ECO:0000256" key="8">
    <source>
        <dbReference type="ARBA" id="ARBA00022692"/>
    </source>
</evidence>
<keyword evidence="12" id="KW-0106">Calcium</keyword>
<dbReference type="InterPro" id="IPR024571">
    <property type="entry name" value="ERAP1-like_C_dom"/>
</dbReference>
<feature type="active site" description="Proton acceptor" evidence="19">
    <location>
        <position position="348"/>
    </location>
</feature>
<dbReference type="EMBL" id="KB295002">
    <property type="protein sequence ID" value="ELU13808.1"/>
    <property type="molecule type" value="Genomic_DNA"/>
</dbReference>
<evidence type="ECO:0000256" key="18">
    <source>
        <dbReference type="ARBA" id="ARBA00023180"/>
    </source>
</evidence>
<dbReference type="STRING" id="283909.R7V4N6"/>
<evidence type="ECO:0000256" key="14">
    <source>
        <dbReference type="ARBA" id="ARBA00022989"/>
    </source>
</evidence>
<reference evidence="27" key="1">
    <citation type="submission" date="2012-12" db="EMBL/GenBank/DDBJ databases">
        <authorList>
            <person name="Hellsten U."/>
            <person name="Grimwood J."/>
            <person name="Chapman J.A."/>
            <person name="Shapiro H."/>
            <person name="Aerts A."/>
            <person name="Otillar R.P."/>
            <person name="Terry A.Y."/>
            <person name="Boore J.L."/>
            <person name="Simakov O."/>
            <person name="Marletaz F."/>
            <person name="Cho S.-J."/>
            <person name="Edsinger-Gonzales E."/>
            <person name="Havlak P."/>
            <person name="Kuo D.-H."/>
            <person name="Larsson T."/>
            <person name="Lv J."/>
            <person name="Arendt D."/>
            <person name="Savage R."/>
            <person name="Osoegawa K."/>
            <person name="de Jong P."/>
            <person name="Lindberg D.R."/>
            <person name="Seaver E.C."/>
            <person name="Weisblat D.A."/>
            <person name="Putnam N.H."/>
            <person name="Grigoriev I.V."/>
            <person name="Rokhsar D.S."/>
        </authorList>
    </citation>
    <scope>NUCLEOTIDE SEQUENCE</scope>
    <source>
        <strain evidence="27">I ESC-2004</strain>
    </source>
</reference>
<evidence type="ECO:0000313" key="25">
    <source>
        <dbReference type="EMBL" id="ELU13808.1"/>
    </source>
</evidence>
<dbReference type="GO" id="GO:0005737">
    <property type="term" value="C:cytoplasm"/>
    <property type="evidence" value="ECO:0007669"/>
    <property type="project" value="TreeGrafter"/>
</dbReference>
<sequence>MAVWVGLINFLECWRKFPELTKVPYRLPRSLRPLEYNITLHPFIYTSKEESYSGGFNPTLKSYLDGHVQIKFLCVEDTSQIILHSKNLRILKVLLAESGSNIQIREVLVVAPDLLYIVVNSDMLRGHTYLVDIEYTGKFVESSNKGGVFVNHYTQGNSTTYLLWSQFSPYDARRAFPCFDEPEYKARFNIVLIRRHHMTSLSNAHLMYTENISIASSVRKDKGTWMADHFAQTPEMSTYLVCFVISEYSHIEATTSSGTVVRVWTRPEVIHKAEVSLGVAVSAQEWFEEYTGLLDPMQKMDHFARKEPYGGAMENWGLIVYDENILISHERWSDSQHQKASFGIIAHEVAHQWFGNLVTCHWWNDNWLNEGFASMFESFPLEGVLVSAYGAIILRMVQQVLTPQTFKRGIQRYLRKFAYSTATSDDLWDSLSEQAVADNISDTDGSPLILKHKFDPWLDQIGYPTIHVSWDPVFKTIHLTQSPCNTTRDGYVLANGLDYKWNIPITIGDRSTSAALHSGVDVWMDRQDIGKTIYRISKASLPCLIAVVQNRNLTGDWIMINIGAHTLCRVQYDQETFKHIAEQLLKDHKVRLCCITSAKSRVTIFVQVIHKESRAQFIGDSFELAEHGLISAVDALKAAQYLGKELEGLPWEMAIGRLQQWLTLIRRYASTWQLFQDYLRKLVYPVYEEIGWDKPQNDFFGSLLRKRILQLSCELGNEDCIRNAKLRFQQWIIYPDSVEVDQRFTVLCYGIRHGTQRDWDFAYNRSRLLMTCDLPRAKDEIFTILETLPCSSDTGTLLRSDYQHLFKMGFENFITGFVSNADYSDLMELAPQSILHSDSAWTRLALKGLAKDRAWVTNNIQPMHEWLSTRMVNNEPDDRASFENSMDYLSNSIDGP</sequence>
<accession>R7V4N6</accession>
<evidence type="ECO:0000256" key="4">
    <source>
        <dbReference type="ARBA" id="ARBA00011748"/>
    </source>
</evidence>
<dbReference type="GO" id="GO:0005886">
    <property type="term" value="C:plasma membrane"/>
    <property type="evidence" value="ECO:0007669"/>
    <property type="project" value="UniProtKB-SubCell"/>
</dbReference>
<keyword evidence="10 21" id="KW-0378">Hydrolase</keyword>
<evidence type="ECO:0000256" key="1">
    <source>
        <dbReference type="ARBA" id="ARBA00001703"/>
    </source>
</evidence>